<feature type="region of interest" description="Disordered" evidence="1">
    <location>
        <begin position="83"/>
        <end position="116"/>
    </location>
</feature>
<dbReference type="Proteomes" id="UP000271974">
    <property type="component" value="Unassembled WGS sequence"/>
</dbReference>
<name>A0A3S1BA33_ELYCH</name>
<feature type="region of interest" description="Disordered" evidence="1">
    <location>
        <begin position="14"/>
        <end position="61"/>
    </location>
</feature>
<dbReference type="EMBL" id="RQTK01000244">
    <property type="protein sequence ID" value="RUS83401.1"/>
    <property type="molecule type" value="Genomic_DNA"/>
</dbReference>
<proteinExistence type="predicted"/>
<organism evidence="2 3">
    <name type="scientific">Elysia chlorotica</name>
    <name type="common">Eastern emerald elysia</name>
    <name type="synonym">Sea slug</name>
    <dbReference type="NCBI Taxonomy" id="188477"/>
    <lineage>
        <taxon>Eukaryota</taxon>
        <taxon>Metazoa</taxon>
        <taxon>Spiralia</taxon>
        <taxon>Lophotrochozoa</taxon>
        <taxon>Mollusca</taxon>
        <taxon>Gastropoda</taxon>
        <taxon>Heterobranchia</taxon>
        <taxon>Euthyneura</taxon>
        <taxon>Panpulmonata</taxon>
        <taxon>Sacoglossa</taxon>
        <taxon>Placobranchoidea</taxon>
        <taxon>Plakobranchidae</taxon>
        <taxon>Elysia</taxon>
    </lineage>
</organism>
<keyword evidence="3" id="KW-1185">Reference proteome</keyword>
<dbReference type="AlphaFoldDB" id="A0A3S1BA33"/>
<protein>
    <submittedName>
        <fullName evidence="2">Uncharacterized protein</fullName>
    </submittedName>
</protein>
<sequence length="233" mass="24947">ADYHDLHLGRLLSEVGPHVHGEDGGAAVEDGRQAGHEGRQHHREHHAPGTGGQQAGDVGAPRCAATDFHTDVRVCTAHGLWGRKQRPGQTTQNPGDHAWEDKHEQGKQLEGPTQQRARLSVTERLGGQGPYVRVYLVGAPVPHRVDGQSQNARPGDVSAPRVPEQVHVVLPGPPARVVAVAGEVGHGARVLVHHGVKAAHLAETWGTGDCGAYQHDDGLDEVRPDNGRETTWN</sequence>
<reference evidence="2 3" key="1">
    <citation type="submission" date="2019-01" db="EMBL/GenBank/DDBJ databases">
        <title>A draft genome assembly of the solar-powered sea slug Elysia chlorotica.</title>
        <authorList>
            <person name="Cai H."/>
            <person name="Li Q."/>
            <person name="Fang X."/>
            <person name="Li J."/>
            <person name="Curtis N.E."/>
            <person name="Altenburger A."/>
            <person name="Shibata T."/>
            <person name="Feng M."/>
            <person name="Maeda T."/>
            <person name="Schwartz J.A."/>
            <person name="Shigenobu S."/>
            <person name="Lundholm N."/>
            <person name="Nishiyama T."/>
            <person name="Yang H."/>
            <person name="Hasebe M."/>
            <person name="Li S."/>
            <person name="Pierce S.K."/>
            <person name="Wang J."/>
        </authorList>
    </citation>
    <scope>NUCLEOTIDE SEQUENCE [LARGE SCALE GENOMIC DNA]</scope>
    <source>
        <strain evidence="2">EC2010</strain>
        <tissue evidence="2">Whole organism of an adult</tissue>
    </source>
</reference>
<feature type="non-terminal residue" evidence="2">
    <location>
        <position position="233"/>
    </location>
</feature>
<feature type="compositionally biased region" description="Basic and acidic residues" evidence="1">
    <location>
        <begin position="17"/>
        <end position="38"/>
    </location>
</feature>
<evidence type="ECO:0000313" key="3">
    <source>
        <dbReference type="Proteomes" id="UP000271974"/>
    </source>
</evidence>
<accession>A0A3S1BA33</accession>
<feature type="non-terminal residue" evidence="2">
    <location>
        <position position="1"/>
    </location>
</feature>
<evidence type="ECO:0000256" key="1">
    <source>
        <dbReference type="SAM" id="MobiDB-lite"/>
    </source>
</evidence>
<feature type="compositionally biased region" description="Basic and acidic residues" evidence="1">
    <location>
        <begin position="97"/>
        <end position="107"/>
    </location>
</feature>
<comment type="caution">
    <text evidence="2">The sequence shown here is derived from an EMBL/GenBank/DDBJ whole genome shotgun (WGS) entry which is preliminary data.</text>
</comment>
<evidence type="ECO:0000313" key="2">
    <source>
        <dbReference type="EMBL" id="RUS83401.1"/>
    </source>
</evidence>
<gene>
    <name evidence="2" type="ORF">EGW08_008822</name>
</gene>